<sequence length="59" mass="6514">DSERAGPHHLRHSGRGPGPPRDRDQPGSLDQHVAPVEPGDRRGGPREGQGEHQQRRQLV</sequence>
<protein>
    <submittedName>
        <fullName evidence="2">Uncharacterized protein</fullName>
    </submittedName>
</protein>
<evidence type="ECO:0000313" key="2">
    <source>
        <dbReference type="EMBL" id="CAA9508285.1"/>
    </source>
</evidence>
<evidence type="ECO:0000256" key="1">
    <source>
        <dbReference type="SAM" id="MobiDB-lite"/>
    </source>
</evidence>
<gene>
    <name evidence="2" type="ORF">AVDCRST_MAG30-2331</name>
</gene>
<feature type="non-terminal residue" evidence="2">
    <location>
        <position position="59"/>
    </location>
</feature>
<organism evidence="2">
    <name type="scientific">uncultured Solirubrobacteraceae bacterium</name>
    <dbReference type="NCBI Taxonomy" id="1162706"/>
    <lineage>
        <taxon>Bacteria</taxon>
        <taxon>Bacillati</taxon>
        <taxon>Actinomycetota</taxon>
        <taxon>Thermoleophilia</taxon>
        <taxon>Solirubrobacterales</taxon>
        <taxon>Solirubrobacteraceae</taxon>
        <taxon>environmental samples</taxon>
    </lineage>
</organism>
<feature type="region of interest" description="Disordered" evidence="1">
    <location>
        <begin position="1"/>
        <end position="59"/>
    </location>
</feature>
<name>A0A6J4SXE9_9ACTN</name>
<feature type="non-terminal residue" evidence="2">
    <location>
        <position position="1"/>
    </location>
</feature>
<feature type="compositionally biased region" description="Basic and acidic residues" evidence="1">
    <location>
        <begin position="38"/>
        <end position="59"/>
    </location>
</feature>
<reference evidence="2" key="1">
    <citation type="submission" date="2020-02" db="EMBL/GenBank/DDBJ databases">
        <authorList>
            <person name="Meier V. D."/>
        </authorList>
    </citation>
    <scope>NUCLEOTIDE SEQUENCE</scope>
    <source>
        <strain evidence="2">AVDCRST_MAG30</strain>
    </source>
</reference>
<proteinExistence type="predicted"/>
<accession>A0A6J4SXE9</accession>
<dbReference type="AlphaFoldDB" id="A0A6J4SXE9"/>
<dbReference type="EMBL" id="CADCVS010000304">
    <property type="protein sequence ID" value="CAA9508285.1"/>
    <property type="molecule type" value="Genomic_DNA"/>
</dbReference>